<dbReference type="OrthoDB" id="10017208at2759"/>
<feature type="domain" description="Rhodopsin" evidence="7">
    <location>
        <begin position="42"/>
        <end position="277"/>
    </location>
</feature>
<dbReference type="STRING" id="1447875.A0A2B7WZH8"/>
<dbReference type="InterPro" id="IPR052337">
    <property type="entry name" value="SAT4-like"/>
</dbReference>
<evidence type="ECO:0000313" key="9">
    <source>
        <dbReference type="Proteomes" id="UP000223968"/>
    </source>
</evidence>
<comment type="subcellular location">
    <subcellularLocation>
        <location evidence="1">Membrane</location>
        <topology evidence="1">Multi-pass membrane protein</topology>
    </subcellularLocation>
</comment>
<accession>A0A2B7WZH8</accession>
<feature type="transmembrane region" description="Helical" evidence="6">
    <location>
        <begin position="249"/>
        <end position="272"/>
    </location>
</feature>
<evidence type="ECO:0000256" key="5">
    <source>
        <dbReference type="ARBA" id="ARBA00038359"/>
    </source>
</evidence>
<sequence>MAPISEPHMLARRGRIFYEESRNLVLIDLVMPSVAFLLVINRIYFRLKLAKRLGLDDYAIIAAMVFCIAMNTLTLCALHYGYGKRLETLSDYDRVMSLKMFWGVQIAYKFTLNTCKMSILLLYRRIFVTKKFRIVVNIVFTFVFLYFIASVIANILECRPVARIWDKTVEGQCFNLTGHWIANAVSTSSTDIATLILPMPVIHRLCLPRKQKYGLMCIFALGLFVCVVSLIRLPTLYPASRAKDQSAGTIMACLWTMLEANLSIICACLPMLRTPLSMLFPNFFPAFGYNQTSFSHQSSMTAAEMSPRLRHKEHENSLMTEGSSKSTTIQVTISRNDEAELCGSANEENGMNRVGSRQKQRAYTTTSIGHGPSTPVAAYIPESLESSSPMTSRRLRGALTRVDNYGGCARSQ</sequence>
<proteinExistence type="inferred from homology"/>
<dbReference type="Pfam" id="PF20684">
    <property type="entry name" value="Fung_rhodopsin"/>
    <property type="match status" value="1"/>
</dbReference>
<reference evidence="8 9" key="1">
    <citation type="submission" date="2017-10" db="EMBL/GenBank/DDBJ databases">
        <title>Comparative genomics in systemic dimorphic fungi from Ajellomycetaceae.</title>
        <authorList>
            <person name="Munoz J.F."/>
            <person name="Mcewen J.G."/>
            <person name="Clay O.K."/>
            <person name="Cuomo C.A."/>
        </authorList>
    </citation>
    <scope>NUCLEOTIDE SEQUENCE [LARGE SCALE GENOMIC DNA]</scope>
    <source>
        <strain evidence="8 9">UAMH5409</strain>
    </source>
</reference>
<feature type="transmembrane region" description="Helical" evidence="6">
    <location>
        <begin position="24"/>
        <end position="45"/>
    </location>
</feature>
<evidence type="ECO:0000256" key="4">
    <source>
        <dbReference type="ARBA" id="ARBA00023136"/>
    </source>
</evidence>
<keyword evidence="2 6" id="KW-0812">Transmembrane</keyword>
<comment type="caution">
    <text evidence="8">The sequence shown here is derived from an EMBL/GenBank/DDBJ whole genome shotgun (WGS) entry which is preliminary data.</text>
</comment>
<dbReference type="Proteomes" id="UP000223968">
    <property type="component" value="Unassembled WGS sequence"/>
</dbReference>
<comment type="similarity">
    <text evidence="5">Belongs to the SAT4 family.</text>
</comment>
<organism evidence="8 9">
    <name type="scientific">Helicocarpus griseus UAMH5409</name>
    <dbReference type="NCBI Taxonomy" id="1447875"/>
    <lineage>
        <taxon>Eukaryota</taxon>
        <taxon>Fungi</taxon>
        <taxon>Dikarya</taxon>
        <taxon>Ascomycota</taxon>
        <taxon>Pezizomycotina</taxon>
        <taxon>Eurotiomycetes</taxon>
        <taxon>Eurotiomycetidae</taxon>
        <taxon>Onygenales</taxon>
        <taxon>Ajellomycetaceae</taxon>
        <taxon>Helicocarpus</taxon>
    </lineage>
</organism>
<evidence type="ECO:0000313" key="8">
    <source>
        <dbReference type="EMBL" id="PGH02019.1"/>
    </source>
</evidence>
<keyword evidence="9" id="KW-1185">Reference proteome</keyword>
<evidence type="ECO:0000259" key="7">
    <source>
        <dbReference type="Pfam" id="PF20684"/>
    </source>
</evidence>
<feature type="transmembrane region" description="Helical" evidence="6">
    <location>
        <begin position="100"/>
        <end position="122"/>
    </location>
</feature>
<feature type="transmembrane region" description="Helical" evidence="6">
    <location>
        <begin position="180"/>
        <end position="201"/>
    </location>
</feature>
<keyword evidence="3 6" id="KW-1133">Transmembrane helix</keyword>
<evidence type="ECO:0000256" key="2">
    <source>
        <dbReference type="ARBA" id="ARBA00022692"/>
    </source>
</evidence>
<dbReference type="AlphaFoldDB" id="A0A2B7WZH8"/>
<dbReference type="PANTHER" id="PTHR33048">
    <property type="entry name" value="PTH11-LIKE INTEGRAL MEMBRANE PROTEIN (AFU_ORTHOLOGUE AFUA_5G11245)"/>
    <property type="match status" value="1"/>
</dbReference>
<keyword evidence="4 6" id="KW-0472">Membrane</keyword>
<gene>
    <name evidence="8" type="ORF">AJ79_07757</name>
</gene>
<evidence type="ECO:0000256" key="1">
    <source>
        <dbReference type="ARBA" id="ARBA00004141"/>
    </source>
</evidence>
<feature type="transmembrane region" description="Helical" evidence="6">
    <location>
        <begin position="134"/>
        <end position="156"/>
    </location>
</feature>
<feature type="transmembrane region" description="Helical" evidence="6">
    <location>
        <begin position="57"/>
        <end position="80"/>
    </location>
</feature>
<protein>
    <recommendedName>
        <fullName evidence="7">Rhodopsin domain-containing protein</fullName>
    </recommendedName>
</protein>
<dbReference type="PANTHER" id="PTHR33048:SF47">
    <property type="entry name" value="INTEGRAL MEMBRANE PROTEIN-RELATED"/>
    <property type="match status" value="1"/>
</dbReference>
<feature type="transmembrane region" description="Helical" evidence="6">
    <location>
        <begin position="213"/>
        <end position="237"/>
    </location>
</feature>
<evidence type="ECO:0000256" key="6">
    <source>
        <dbReference type="SAM" id="Phobius"/>
    </source>
</evidence>
<dbReference type="GO" id="GO:0016020">
    <property type="term" value="C:membrane"/>
    <property type="evidence" value="ECO:0007669"/>
    <property type="project" value="UniProtKB-SubCell"/>
</dbReference>
<evidence type="ECO:0000256" key="3">
    <source>
        <dbReference type="ARBA" id="ARBA00022989"/>
    </source>
</evidence>
<name>A0A2B7WZH8_9EURO</name>
<dbReference type="EMBL" id="PDNB01000164">
    <property type="protein sequence ID" value="PGH02019.1"/>
    <property type="molecule type" value="Genomic_DNA"/>
</dbReference>
<dbReference type="InterPro" id="IPR049326">
    <property type="entry name" value="Rhodopsin_dom_fungi"/>
</dbReference>